<evidence type="ECO:0000256" key="2">
    <source>
        <dbReference type="ARBA" id="ARBA00004358"/>
    </source>
</evidence>
<dbReference type="GO" id="GO:0030659">
    <property type="term" value="C:cytoplasmic vesicle membrane"/>
    <property type="evidence" value="ECO:0007669"/>
    <property type="project" value="UniProtKB-SubCell"/>
</dbReference>
<evidence type="ECO:0000256" key="20">
    <source>
        <dbReference type="SAM" id="SignalP"/>
    </source>
</evidence>
<evidence type="ECO:0000256" key="1">
    <source>
        <dbReference type="ARBA" id="ARBA00004304"/>
    </source>
</evidence>
<evidence type="ECO:0000256" key="12">
    <source>
        <dbReference type="ARBA" id="ARBA00023006"/>
    </source>
</evidence>
<dbReference type="GO" id="GO:0015031">
    <property type="term" value="P:protein transport"/>
    <property type="evidence" value="ECO:0007669"/>
    <property type="project" value="UniProtKB-KW"/>
</dbReference>
<dbReference type="Proteomes" id="UP000008064">
    <property type="component" value="Unassembled WGS sequence"/>
</dbReference>
<feature type="region of interest" description="Disordered" evidence="18">
    <location>
        <begin position="195"/>
        <end position="224"/>
    </location>
</feature>
<dbReference type="InterPro" id="IPR018939">
    <property type="entry name" value="Autophagy-rel_prot_27"/>
</dbReference>
<feature type="chain" id="PRO_5003376396" description="Autophagy-related protein 27" evidence="20">
    <location>
        <begin position="34"/>
        <end position="302"/>
    </location>
</feature>
<reference evidence="22" key="1">
    <citation type="submission" date="2011-04" db="EMBL/GenBank/DDBJ databases">
        <title>Evolution of plant cell wall degrading machinery underlies the functional diversity of forest fungi.</title>
        <authorList>
            <consortium name="US DOE Joint Genome Institute (JGI-PGF)"/>
            <person name="Eastwood D.C."/>
            <person name="Floudas D."/>
            <person name="Binder M."/>
            <person name="Majcherczyk A."/>
            <person name="Schneider P."/>
            <person name="Aerts A."/>
            <person name="Asiegbu F.O."/>
            <person name="Baker S.E."/>
            <person name="Barry K."/>
            <person name="Bendiksby M."/>
            <person name="Blumentritt M."/>
            <person name="Coutinho P.M."/>
            <person name="Cullen D."/>
            <person name="Cullen D."/>
            <person name="Gathman A."/>
            <person name="Goodell B."/>
            <person name="Henrissat B."/>
            <person name="Ihrmark K."/>
            <person name="Kauserud H."/>
            <person name="Kohler A."/>
            <person name="LaButti K."/>
            <person name="Lapidus A."/>
            <person name="Lavin J.L."/>
            <person name="Lee Y.-H."/>
            <person name="Lindquist E."/>
            <person name="Lilly W."/>
            <person name="Lucas S."/>
            <person name="Morin E."/>
            <person name="Murat C."/>
            <person name="Oguiza J.A."/>
            <person name="Park J."/>
            <person name="Pisabarro A.G."/>
            <person name="Riley R."/>
            <person name="Rosling A."/>
            <person name="Salamov A."/>
            <person name="Schmidt O."/>
            <person name="Schmutz J."/>
            <person name="Skrede I."/>
            <person name="Stenlid J."/>
            <person name="Wiebenga A."/>
            <person name="Xie X."/>
            <person name="Kues U."/>
            <person name="Hibbett D.S."/>
            <person name="Hoffmeister D."/>
            <person name="Hogberg N."/>
            <person name="Martin F."/>
            <person name="Grigoriev I.V."/>
            <person name="Watkinson S.C."/>
        </authorList>
    </citation>
    <scope>NUCLEOTIDE SEQUENCE</scope>
    <source>
        <strain evidence="22">S7.9</strain>
    </source>
</reference>
<accession>F8NUX0</accession>
<keyword evidence="16" id="KW-1015">Disulfide bond</keyword>
<evidence type="ECO:0000256" key="7">
    <source>
        <dbReference type="ARBA" id="ARBA00022448"/>
    </source>
</evidence>
<dbReference type="GeneID" id="18818861"/>
<evidence type="ECO:0000313" key="22">
    <source>
        <dbReference type="EMBL" id="EGO25285.1"/>
    </source>
</evidence>
<feature type="transmembrane region" description="Helical" evidence="19">
    <location>
        <begin position="231"/>
        <end position="252"/>
    </location>
</feature>
<dbReference type="Pfam" id="PF09451">
    <property type="entry name" value="ATG27"/>
    <property type="match status" value="1"/>
</dbReference>
<keyword evidence="11 19" id="KW-1133">Transmembrane helix</keyword>
<evidence type="ECO:0000259" key="21">
    <source>
        <dbReference type="PROSITE" id="PS51914"/>
    </source>
</evidence>
<dbReference type="GO" id="GO:0006914">
    <property type="term" value="P:autophagy"/>
    <property type="evidence" value="ECO:0007669"/>
    <property type="project" value="UniProtKB-KW"/>
</dbReference>
<dbReference type="GO" id="GO:0034045">
    <property type="term" value="C:phagophore assembly site membrane"/>
    <property type="evidence" value="ECO:0007669"/>
    <property type="project" value="UniProtKB-SubCell"/>
</dbReference>
<gene>
    <name evidence="22" type="primary">ATG27</name>
    <name evidence="22" type="ORF">SERLADRAFT_465189</name>
</gene>
<dbReference type="GO" id="GO:0031966">
    <property type="term" value="C:mitochondrial membrane"/>
    <property type="evidence" value="ECO:0007669"/>
    <property type="project" value="UniProtKB-SubCell"/>
</dbReference>
<evidence type="ECO:0000256" key="14">
    <source>
        <dbReference type="ARBA" id="ARBA00023128"/>
    </source>
</evidence>
<keyword evidence="12" id="KW-0072">Autophagy</keyword>
<feature type="domain" description="MRH" evidence="21">
    <location>
        <begin position="41"/>
        <end position="201"/>
    </location>
</feature>
<evidence type="ECO:0000256" key="3">
    <source>
        <dbReference type="ARBA" id="ARBA00004472"/>
    </source>
</evidence>
<dbReference type="PROSITE" id="PS51914">
    <property type="entry name" value="MRH"/>
    <property type="match status" value="1"/>
</dbReference>
<evidence type="ECO:0000256" key="6">
    <source>
        <dbReference type="ARBA" id="ARBA00013776"/>
    </source>
</evidence>
<sequence length="302" mass="32940">MILRRQLNTNMTLFPFHLFALFLVLSSALVATAQDKESNPFDCHVTIDSLKFDLTALAGVHTVSRIRETPPTSMIDQVRFNLCDDLQTLDGVEEGDQCPSGTRACMTKTNKKGDDSDRIVAVIPVAQSSLLKPETSVISSPSGLSLTFHGSSYPNTTSPPSIPQSLKLSLFCASSLGEPAFSSYNDGQVQVDWSAPSGCSSTADDKEPSPGNDDEDKKEKEEPQESVGSGLGFFFLVLLLAFIAYFALGAYYKYSTYGARGADLIPHRDFWKEVPYMLQDVVSHLCSAVRPRRSSRGGYIAV</sequence>
<dbReference type="SUPFAM" id="SSF50911">
    <property type="entry name" value="Mannose 6-phosphate receptor domain"/>
    <property type="match status" value="1"/>
</dbReference>
<comment type="similarity">
    <text evidence="5">Belongs to the ATG27 family.</text>
</comment>
<evidence type="ECO:0000256" key="10">
    <source>
        <dbReference type="ARBA" id="ARBA00022927"/>
    </source>
</evidence>
<keyword evidence="9 20" id="KW-0732">Signal</keyword>
<keyword evidence="10" id="KW-0653">Protein transport</keyword>
<keyword evidence="14" id="KW-0496">Mitochondrion</keyword>
<dbReference type="PANTHER" id="PTHR15071:SF13">
    <property type="entry name" value="AUTOPHAGY-RELATED PROTEIN 27"/>
    <property type="match status" value="1"/>
</dbReference>
<dbReference type="AlphaFoldDB" id="F8NUX0"/>
<keyword evidence="15 19" id="KW-0472">Membrane</keyword>
<comment type="subcellular location">
    <subcellularLocation>
        <location evidence="2">Cytoplasmic vesicle membrane</location>
        <topology evidence="2">Single-pass type I membrane protein</topology>
    </subcellularLocation>
    <subcellularLocation>
        <location evidence="4">Golgi apparatus membrane</location>
        <topology evidence="4">Single-pass type I membrane protein</topology>
    </subcellularLocation>
    <subcellularLocation>
        <location evidence="1">Mitochondrion membrane</location>
        <topology evidence="1">Single-pass membrane protein</topology>
    </subcellularLocation>
    <subcellularLocation>
        <location evidence="3">Preautophagosomal structure membrane</location>
        <topology evidence="3">Single-pass type I membrane protein</topology>
    </subcellularLocation>
</comment>
<evidence type="ECO:0000256" key="13">
    <source>
        <dbReference type="ARBA" id="ARBA00023034"/>
    </source>
</evidence>
<dbReference type="Gene3D" id="2.70.130.10">
    <property type="entry name" value="Mannose-6-phosphate receptor binding domain"/>
    <property type="match status" value="1"/>
</dbReference>
<name>F8NUX0_SERL9</name>
<organism>
    <name type="scientific">Serpula lacrymans var. lacrymans (strain S7.9)</name>
    <name type="common">Dry rot fungus</name>
    <dbReference type="NCBI Taxonomy" id="578457"/>
    <lineage>
        <taxon>Eukaryota</taxon>
        <taxon>Fungi</taxon>
        <taxon>Dikarya</taxon>
        <taxon>Basidiomycota</taxon>
        <taxon>Agaricomycotina</taxon>
        <taxon>Agaricomycetes</taxon>
        <taxon>Agaricomycetidae</taxon>
        <taxon>Boletales</taxon>
        <taxon>Coniophorineae</taxon>
        <taxon>Serpulaceae</taxon>
        <taxon>Serpula</taxon>
    </lineage>
</organism>
<feature type="signal peptide" evidence="20">
    <location>
        <begin position="1"/>
        <end position="33"/>
    </location>
</feature>
<dbReference type="HOGENOM" id="CLU_047751_1_0_1"/>
<dbReference type="GO" id="GO:0000139">
    <property type="term" value="C:Golgi membrane"/>
    <property type="evidence" value="ECO:0007669"/>
    <property type="project" value="UniProtKB-SubCell"/>
</dbReference>
<protein>
    <recommendedName>
        <fullName evidence="6">Autophagy-related protein 27</fullName>
    </recommendedName>
</protein>
<dbReference type="PANTHER" id="PTHR15071">
    <property type="entry name" value="MANNOSE-6-PHOSPHATE RECEPTOR FAMILY MEMBER"/>
    <property type="match status" value="1"/>
</dbReference>
<evidence type="ECO:0000256" key="19">
    <source>
        <dbReference type="SAM" id="Phobius"/>
    </source>
</evidence>
<dbReference type="InterPro" id="IPR044865">
    <property type="entry name" value="MRH_dom"/>
</dbReference>
<evidence type="ECO:0000256" key="4">
    <source>
        <dbReference type="ARBA" id="ARBA00004614"/>
    </source>
</evidence>
<dbReference type="RefSeq" id="XP_007317407.1">
    <property type="nucleotide sequence ID" value="XM_007317345.1"/>
</dbReference>
<dbReference type="KEGG" id="sla:SERLADRAFT_465189"/>
<dbReference type="OrthoDB" id="29460at2759"/>
<dbReference type="EMBL" id="GL945433">
    <property type="protein sequence ID" value="EGO25285.1"/>
    <property type="molecule type" value="Genomic_DNA"/>
</dbReference>
<proteinExistence type="inferred from homology"/>
<keyword evidence="7" id="KW-0813">Transport</keyword>
<keyword evidence="13" id="KW-0333">Golgi apparatus</keyword>
<evidence type="ECO:0000256" key="5">
    <source>
        <dbReference type="ARBA" id="ARBA00005363"/>
    </source>
</evidence>
<evidence type="ECO:0000256" key="18">
    <source>
        <dbReference type="SAM" id="MobiDB-lite"/>
    </source>
</evidence>
<evidence type="ECO:0000256" key="11">
    <source>
        <dbReference type="ARBA" id="ARBA00022989"/>
    </source>
</evidence>
<evidence type="ECO:0000256" key="9">
    <source>
        <dbReference type="ARBA" id="ARBA00022729"/>
    </source>
</evidence>
<evidence type="ECO:0000256" key="17">
    <source>
        <dbReference type="ARBA" id="ARBA00023329"/>
    </source>
</evidence>
<evidence type="ECO:0000256" key="15">
    <source>
        <dbReference type="ARBA" id="ARBA00023136"/>
    </source>
</evidence>
<keyword evidence="8 19" id="KW-0812">Transmembrane</keyword>
<dbReference type="InterPro" id="IPR009011">
    <property type="entry name" value="Man6P_isomerase_rcpt-bd_dom_sf"/>
</dbReference>
<evidence type="ECO:0000256" key="8">
    <source>
        <dbReference type="ARBA" id="ARBA00022692"/>
    </source>
</evidence>
<keyword evidence="17" id="KW-0968">Cytoplasmic vesicle</keyword>
<evidence type="ECO:0000256" key="16">
    <source>
        <dbReference type="ARBA" id="ARBA00023157"/>
    </source>
</evidence>